<evidence type="ECO:0000256" key="2">
    <source>
        <dbReference type="SAM" id="Phobius"/>
    </source>
</evidence>
<accession>A0A8S4HFY3</accession>
<dbReference type="VEuPathDB" id="PlasmoDB:PVPAM_050041200"/>
<feature type="region of interest" description="Disordered" evidence="1">
    <location>
        <begin position="822"/>
        <end position="879"/>
    </location>
</feature>
<feature type="transmembrane region" description="Helical" evidence="2">
    <location>
        <begin position="776"/>
        <end position="794"/>
    </location>
</feature>
<dbReference type="AlphaFoldDB" id="A0A8S4HFY3"/>
<protein>
    <submittedName>
        <fullName evidence="3">(malaria parasite P. vivax) hypothetical protein</fullName>
    </submittedName>
</protein>
<gene>
    <name evidence="3" type="ORF">PVW1_050038700</name>
</gene>
<reference evidence="3" key="1">
    <citation type="submission" date="2021-09" db="EMBL/GenBank/DDBJ databases">
        <authorList>
            <consortium name="Pathogen Informatics"/>
        </authorList>
    </citation>
    <scope>NUCLEOTIDE SEQUENCE</scope>
    <source>
        <strain evidence="3">PvW1</strain>
    </source>
</reference>
<dbReference type="InterPro" id="IPR008780">
    <property type="entry name" value="Plasmodium_Vir"/>
</dbReference>
<name>A0A8S4HFY3_PLAVI</name>
<dbReference type="Proteomes" id="UP000779233">
    <property type="component" value="Unassembled WGS sequence"/>
</dbReference>
<evidence type="ECO:0000256" key="1">
    <source>
        <dbReference type="SAM" id="MobiDB-lite"/>
    </source>
</evidence>
<comment type="caution">
    <text evidence="3">The sequence shown here is derived from an EMBL/GenBank/DDBJ whole genome shotgun (WGS) entry which is preliminary data.</text>
</comment>
<dbReference type="EMBL" id="CAJZCX010000010">
    <property type="protein sequence ID" value="CAG9480039.1"/>
    <property type="molecule type" value="Genomic_DNA"/>
</dbReference>
<evidence type="ECO:0000313" key="4">
    <source>
        <dbReference type="Proteomes" id="UP000779233"/>
    </source>
</evidence>
<proteinExistence type="predicted"/>
<keyword evidence="2" id="KW-0812">Transmembrane</keyword>
<keyword evidence="2" id="KW-0472">Membrane</keyword>
<keyword evidence="2" id="KW-1133">Transmembrane helix</keyword>
<organism evidence="3 4">
    <name type="scientific">Plasmodium vivax</name>
    <name type="common">malaria parasite P. vivax</name>
    <dbReference type="NCBI Taxonomy" id="5855"/>
    <lineage>
        <taxon>Eukaryota</taxon>
        <taxon>Sar</taxon>
        <taxon>Alveolata</taxon>
        <taxon>Apicomplexa</taxon>
        <taxon>Aconoidasida</taxon>
        <taxon>Haemosporida</taxon>
        <taxon>Plasmodiidae</taxon>
        <taxon>Plasmodium</taxon>
        <taxon>Plasmodium (Plasmodium)</taxon>
    </lineage>
</organism>
<sequence>MADTIVEKALELLNKDDTFRTQDKLHLVYQEFEKKDPLKPSEICKKENNDHNDKFKFDDDIVTLCIKVESILKNFNSICSTKNGFSDNTCCDYLIYWIYGELIKKNYTPYNVHWLYRKIQELLEKNQYDTNTNPMCNRNFKRVFGIENLKYKKYLHDFLEYFDSIKSILKSETSVKEYCDYMYYILQLYNNIKEACYSRIPEACPDEIKKFHNKIKSLDLSLVKNNCSRVWQEFTLSNWNAILDQLNKEQIMHVERIKGPFKYRKQINYDIFHFLDIYKEEEKSSPNKQKNVSNETTQCDKIKNYVTDEHIKLQEICKDFILYFFNFPKTKFNSIYYIDYLNYWLNEKLKNTKMSATNFIDIMDKILSYKFSSYSQYKYFKNSVYDINRNILKEMNILHNLYDEHNKFLNKSKDKCRIYDNECLSKYVTKINECYHTKNKRFYKALKKFLSIFNEKNRGNCDDKKPTEPFLICEILKQHDSDIIQQNCTSSCQTIKNTNLETFPKGVHNYENVLNELTAHEKYKKLDNKNIDELICSSYCEDFISVDDKHEKFNLLCAKMATNLKELSTVLADVTSHDDRCTYFIFWAYEKIMSILNENSSSHNNYYAINLLNQVVNTINKELPSGEKCSYNFDGTLSDWKKEKDLHDYFKNFDTIDANVDKNPNNCNKYLGYLKHIRDLYMKDLKSCCAYYTNSDPVYLEMCPKYFKCDKKYFPNSLISKLNCGNEETNPNVDEVFKGLFVDLDVVTLSKMSNRAASNYLKNLLSHLMGDKFNSAMFYSYSFLGISFLFFLLYKVTNRKSKSSKISHQMDIAMSDMQMQYEENPPLERKKPPQEKKKPPQERKKPPLERKKPPLERNPPPKKKSPRNERIRIAYASNN</sequence>
<evidence type="ECO:0000313" key="3">
    <source>
        <dbReference type="EMBL" id="CAG9480039.1"/>
    </source>
</evidence>
<dbReference type="Pfam" id="PF05795">
    <property type="entry name" value="Plasmodium_Vir"/>
    <property type="match status" value="2"/>
</dbReference>
<feature type="compositionally biased region" description="Basic and acidic residues" evidence="1">
    <location>
        <begin position="826"/>
        <end position="855"/>
    </location>
</feature>